<reference evidence="1 2" key="1">
    <citation type="journal article" date="2018" name="Sci. Rep.">
        <title>Genomic signatures of local adaptation to the degree of environmental predictability in rotifers.</title>
        <authorList>
            <person name="Franch-Gras L."/>
            <person name="Hahn C."/>
            <person name="Garcia-Roger E.M."/>
            <person name="Carmona M.J."/>
            <person name="Serra M."/>
            <person name="Gomez A."/>
        </authorList>
    </citation>
    <scope>NUCLEOTIDE SEQUENCE [LARGE SCALE GENOMIC DNA]</scope>
    <source>
        <strain evidence="1">HYR1</strain>
    </source>
</reference>
<protein>
    <submittedName>
        <fullName evidence="1">Uncharacterized protein</fullName>
    </submittedName>
</protein>
<dbReference type="AlphaFoldDB" id="A0A3M7RK89"/>
<keyword evidence="2" id="KW-1185">Reference proteome</keyword>
<proteinExistence type="predicted"/>
<sequence>MQIMKFFHGAISCLKVTSLKSNIPRRFLLKEDKFLFFFIFINNNLAITGPLRSLINKNKNVSLLIYLFDTATLSNSSLFLKAYEFGDSLAALINSSAKHSAIVLMFLKAASRAPVHKSHKA</sequence>
<evidence type="ECO:0000313" key="2">
    <source>
        <dbReference type="Proteomes" id="UP000276133"/>
    </source>
</evidence>
<dbReference type="OrthoDB" id="10612544at2759"/>
<accession>A0A3M7RK89</accession>
<organism evidence="1 2">
    <name type="scientific">Brachionus plicatilis</name>
    <name type="common">Marine rotifer</name>
    <name type="synonym">Brachionus muelleri</name>
    <dbReference type="NCBI Taxonomy" id="10195"/>
    <lineage>
        <taxon>Eukaryota</taxon>
        <taxon>Metazoa</taxon>
        <taxon>Spiralia</taxon>
        <taxon>Gnathifera</taxon>
        <taxon>Rotifera</taxon>
        <taxon>Eurotatoria</taxon>
        <taxon>Monogononta</taxon>
        <taxon>Pseudotrocha</taxon>
        <taxon>Ploima</taxon>
        <taxon>Brachionidae</taxon>
        <taxon>Brachionus</taxon>
    </lineage>
</organism>
<name>A0A3M7RK89_BRAPC</name>
<dbReference type="EMBL" id="REGN01003233">
    <property type="protein sequence ID" value="RNA23718.1"/>
    <property type="molecule type" value="Genomic_DNA"/>
</dbReference>
<evidence type="ECO:0000313" key="1">
    <source>
        <dbReference type="EMBL" id="RNA23718.1"/>
    </source>
</evidence>
<dbReference type="Proteomes" id="UP000276133">
    <property type="component" value="Unassembled WGS sequence"/>
</dbReference>
<gene>
    <name evidence="1" type="ORF">BpHYR1_050243</name>
</gene>
<comment type="caution">
    <text evidence="1">The sequence shown here is derived from an EMBL/GenBank/DDBJ whole genome shotgun (WGS) entry which is preliminary data.</text>
</comment>